<dbReference type="RefSeq" id="WP_185258721.1">
    <property type="nucleotide sequence ID" value="NZ_AP023368.1"/>
</dbReference>
<sequence>MIDSDKIAIISALCRDIMNMNSQYGDKVFFDYYSAIVGLEIVKEVMQETVRYPKPERLPDNSIWYERPYGIEGEPDPYVFNGFMDPEDFERWQDLMLGVEPDRD</sequence>
<dbReference type="KEGG" id="acht:bsdcttw_14320"/>
<reference evidence="1 2" key="1">
    <citation type="submission" date="2020-08" db="EMBL/GenBank/DDBJ databases">
        <title>Draft genome sequencing of an Anaerocolumna strain isolated from anoxic soil subjected to BSD treatment.</title>
        <authorList>
            <person name="Uek A."/>
            <person name="Tonouchi A."/>
        </authorList>
    </citation>
    <scope>NUCLEOTIDE SEQUENCE [LARGE SCALE GENOMIC DNA]</scope>
    <source>
        <strain evidence="1 2">CTTW</strain>
    </source>
</reference>
<accession>A0A7I8DM82</accession>
<name>A0A7I8DM82_9FIRM</name>
<evidence type="ECO:0000313" key="1">
    <source>
        <dbReference type="EMBL" id="BCJ98391.1"/>
    </source>
</evidence>
<proteinExistence type="predicted"/>
<protein>
    <submittedName>
        <fullName evidence="1">Uncharacterized protein</fullName>
    </submittedName>
</protein>
<dbReference type="AlphaFoldDB" id="A0A7I8DM82"/>
<keyword evidence="2" id="KW-1185">Reference proteome</keyword>
<dbReference type="Proteomes" id="UP000515703">
    <property type="component" value="Chromosome"/>
</dbReference>
<organism evidence="1 2">
    <name type="scientific">Anaerocolumna chitinilytica</name>
    <dbReference type="NCBI Taxonomy" id="1727145"/>
    <lineage>
        <taxon>Bacteria</taxon>
        <taxon>Bacillati</taxon>
        <taxon>Bacillota</taxon>
        <taxon>Clostridia</taxon>
        <taxon>Lachnospirales</taxon>
        <taxon>Lachnospiraceae</taxon>
        <taxon>Anaerocolumna</taxon>
    </lineage>
</organism>
<dbReference type="EMBL" id="AP023368">
    <property type="protein sequence ID" value="BCJ98391.1"/>
    <property type="molecule type" value="Genomic_DNA"/>
</dbReference>
<evidence type="ECO:0000313" key="2">
    <source>
        <dbReference type="Proteomes" id="UP000515703"/>
    </source>
</evidence>
<reference evidence="1 2" key="2">
    <citation type="submission" date="2020-08" db="EMBL/GenBank/DDBJ databases">
        <authorList>
            <person name="Ueki A."/>
            <person name="Tonouchi A."/>
        </authorList>
    </citation>
    <scope>NUCLEOTIDE SEQUENCE [LARGE SCALE GENOMIC DNA]</scope>
    <source>
        <strain evidence="1 2">CTTW</strain>
    </source>
</reference>
<gene>
    <name evidence="1" type="ORF">bsdcttw_14320</name>
</gene>